<dbReference type="InterPro" id="IPR003165">
    <property type="entry name" value="Piwi"/>
</dbReference>
<dbReference type="PANTHER" id="PTHR22891">
    <property type="entry name" value="EUKARYOTIC TRANSLATION INITIATION FACTOR 2C"/>
    <property type="match status" value="1"/>
</dbReference>
<dbReference type="Pfam" id="PF02171">
    <property type="entry name" value="Piwi"/>
    <property type="match status" value="1"/>
</dbReference>
<dbReference type="InterPro" id="IPR036397">
    <property type="entry name" value="RNaseH_sf"/>
</dbReference>
<dbReference type="SMART" id="SM00950">
    <property type="entry name" value="Piwi"/>
    <property type="match status" value="1"/>
</dbReference>
<dbReference type="GO" id="GO:0003676">
    <property type="term" value="F:nucleic acid binding"/>
    <property type="evidence" value="ECO:0007669"/>
    <property type="project" value="InterPro"/>
</dbReference>
<evidence type="ECO:0000313" key="2">
    <source>
        <dbReference type="Proteomes" id="UP000887577"/>
    </source>
</evidence>
<proteinExistence type="predicted"/>
<dbReference type="Gene3D" id="3.30.420.10">
    <property type="entry name" value="Ribonuclease H-like superfamily/Ribonuclease H"/>
    <property type="match status" value="1"/>
</dbReference>
<evidence type="ECO:0000313" key="3">
    <source>
        <dbReference type="WBParaSite" id="PSU_v2.g3368.t1"/>
    </source>
</evidence>
<protein>
    <submittedName>
        <fullName evidence="3">Piwi domain-containing protein</fullName>
    </submittedName>
</protein>
<dbReference type="Proteomes" id="UP000887577">
    <property type="component" value="Unplaced"/>
</dbReference>
<dbReference type="Gene3D" id="3.40.50.2300">
    <property type="match status" value="1"/>
</dbReference>
<keyword evidence="2" id="KW-1185">Reference proteome</keyword>
<sequence length="309" mass="34477">MERKHSLISQCVRTKTINNVMKKSPLSLENIVAKTNVKLGGLNYNIILENYPIDPNVLFIGLGMNHPAGGMADPDGPRVTSVSVLGFSANDGILPNEFIGNFFFQPMSRDENVGVLDTLLVEVLERFKLNRKCAPSRVIFYRSGCSEGAYGSVLRYEIPIIDAVVKKYAPSAPITVIIPSKMHSFRFFKKNINASDRSDDQNIRPGSVIDGVVVNNSYAEFFLNSHLAIQGTAKTPKYTIIYSTEKDASLDMFERWTNALCYDFQIVTSPTSLPAPVYIANRYAERGRQIYNTFPNSAKINKTTGRNKK</sequence>
<dbReference type="AlphaFoldDB" id="A0A914YRI0"/>
<evidence type="ECO:0000259" key="1">
    <source>
        <dbReference type="PROSITE" id="PS50822"/>
    </source>
</evidence>
<dbReference type="PROSITE" id="PS50822">
    <property type="entry name" value="PIWI"/>
    <property type="match status" value="1"/>
</dbReference>
<name>A0A914YRI0_9BILA</name>
<organism evidence="2 3">
    <name type="scientific">Panagrolaimus superbus</name>
    <dbReference type="NCBI Taxonomy" id="310955"/>
    <lineage>
        <taxon>Eukaryota</taxon>
        <taxon>Metazoa</taxon>
        <taxon>Ecdysozoa</taxon>
        <taxon>Nematoda</taxon>
        <taxon>Chromadorea</taxon>
        <taxon>Rhabditida</taxon>
        <taxon>Tylenchina</taxon>
        <taxon>Panagrolaimomorpha</taxon>
        <taxon>Panagrolaimoidea</taxon>
        <taxon>Panagrolaimidae</taxon>
        <taxon>Panagrolaimus</taxon>
    </lineage>
</organism>
<dbReference type="WBParaSite" id="PSU_v2.g3368.t1">
    <property type="protein sequence ID" value="PSU_v2.g3368.t1"/>
    <property type="gene ID" value="PSU_v2.g3368"/>
</dbReference>
<reference evidence="3" key="1">
    <citation type="submission" date="2022-11" db="UniProtKB">
        <authorList>
            <consortium name="WormBaseParasite"/>
        </authorList>
    </citation>
    <scope>IDENTIFICATION</scope>
</reference>
<accession>A0A914YRI0</accession>
<dbReference type="InterPro" id="IPR012337">
    <property type="entry name" value="RNaseH-like_sf"/>
</dbReference>
<dbReference type="SUPFAM" id="SSF53098">
    <property type="entry name" value="Ribonuclease H-like"/>
    <property type="match status" value="1"/>
</dbReference>
<feature type="domain" description="Piwi" evidence="1">
    <location>
        <begin position="1"/>
        <end position="292"/>
    </location>
</feature>